<accession>A0A8C4N271</accession>
<proteinExistence type="predicted"/>
<dbReference type="AlphaFoldDB" id="A0A8C4N271"/>
<dbReference type="Ensembl" id="ENSEAST00005035340.2">
    <property type="protein sequence ID" value="ENSEASP00005032449.2"/>
    <property type="gene ID" value="ENSEASG00005022129.2"/>
</dbReference>
<evidence type="ECO:0000313" key="2">
    <source>
        <dbReference type="Ensembl" id="ENSEASP00005032449.2"/>
    </source>
</evidence>
<evidence type="ECO:0000259" key="1">
    <source>
        <dbReference type="PROSITE" id="PS50805"/>
    </source>
</evidence>
<organism evidence="2 3">
    <name type="scientific">Equus asinus</name>
    <name type="common">Donkey</name>
    <name type="synonym">Equus africanus asinus</name>
    <dbReference type="NCBI Taxonomy" id="9793"/>
    <lineage>
        <taxon>Eukaryota</taxon>
        <taxon>Metazoa</taxon>
        <taxon>Chordata</taxon>
        <taxon>Craniata</taxon>
        <taxon>Vertebrata</taxon>
        <taxon>Euteleostomi</taxon>
        <taxon>Mammalia</taxon>
        <taxon>Eutheria</taxon>
        <taxon>Laurasiatheria</taxon>
        <taxon>Perissodactyla</taxon>
        <taxon>Equidae</taxon>
        <taxon>Equus</taxon>
    </lineage>
</organism>
<dbReference type="InterPro" id="IPR001909">
    <property type="entry name" value="KRAB"/>
</dbReference>
<reference evidence="2" key="3">
    <citation type="submission" date="2025-09" db="UniProtKB">
        <authorList>
            <consortium name="Ensembl"/>
        </authorList>
    </citation>
    <scope>IDENTIFICATION</scope>
</reference>
<dbReference type="Proteomes" id="UP000694387">
    <property type="component" value="Chromosome 26"/>
</dbReference>
<dbReference type="PANTHER" id="PTHR23232">
    <property type="entry name" value="KRAB DOMAIN C2H2 ZINC FINGER"/>
    <property type="match status" value="1"/>
</dbReference>
<evidence type="ECO:0000313" key="3">
    <source>
        <dbReference type="Proteomes" id="UP000694387"/>
    </source>
</evidence>
<dbReference type="InterPro" id="IPR050169">
    <property type="entry name" value="Krueppel_C2H2_ZnF"/>
</dbReference>
<dbReference type="PROSITE" id="PS50805">
    <property type="entry name" value="KRAB"/>
    <property type="match status" value="1"/>
</dbReference>
<sequence>MTTFKEAVTFRDVAVTFNEEELGLLDSTQRQLYRDVMLENFRNLLSVGHQPFKHDVVHLVMEERLCVMKIAMQRKETSGKQAAASPGAA</sequence>
<dbReference type="GeneTree" id="ENSGT00940000162819"/>
<protein>
    <recommendedName>
        <fullName evidence="1">KRAB domain-containing protein</fullName>
    </recommendedName>
</protein>
<name>A0A8C4N271_EQUAS</name>
<feature type="domain" description="KRAB" evidence="1">
    <location>
        <begin position="8"/>
        <end position="89"/>
    </location>
</feature>
<keyword evidence="3" id="KW-1185">Reference proteome</keyword>
<dbReference type="SUPFAM" id="SSF109640">
    <property type="entry name" value="KRAB domain (Kruppel-associated box)"/>
    <property type="match status" value="1"/>
</dbReference>
<reference evidence="2 3" key="1">
    <citation type="journal article" date="2020" name="Nat. Commun.">
        <title>Donkey genomes provide new insights into domestication and selection for coat color.</title>
        <authorList>
            <person name="Wang"/>
            <person name="C."/>
            <person name="Li"/>
            <person name="H."/>
            <person name="Guo"/>
            <person name="Y."/>
            <person name="Huang"/>
            <person name="J."/>
            <person name="Sun"/>
            <person name="Y."/>
            <person name="Min"/>
            <person name="J."/>
            <person name="Wang"/>
            <person name="J."/>
            <person name="Fang"/>
            <person name="X."/>
            <person name="Zhao"/>
            <person name="Z."/>
            <person name="Wang"/>
            <person name="S."/>
            <person name="Zhang"/>
            <person name="Y."/>
            <person name="Liu"/>
            <person name="Q."/>
            <person name="Jiang"/>
            <person name="Q."/>
            <person name="Wang"/>
            <person name="X."/>
            <person name="Guo"/>
            <person name="Y."/>
            <person name="Yang"/>
            <person name="C."/>
            <person name="Wang"/>
            <person name="Y."/>
            <person name="Tian"/>
            <person name="F."/>
            <person name="Zhuang"/>
            <person name="G."/>
            <person name="Fan"/>
            <person name="Y."/>
            <person name="Gao"/>
            <person name="Q."/>
            <person name="Li"/>
            <person name="Y."/>
            <person name="Ju"/>
            <person name="Z."/>
            <person name="Li"/>
            <person name="J."/>
            <person name="Li"/>
            <person name="R."/>
            <person name="Hou"/>
            <person name="M."/>
            <person name="Yang"/>
            <person name="G."/>
            <person name="Liu"/>
            <person name="G."/>
            <person name="Liu"/>
            <person name="W."/>
            <person name="Guo"/>
            <person name="J."/>
            <person name="Pan"/>
            <person name="S."/>
            <person name="Fan"/>
            <person name="G."/>
            <person name="Zhang"/>
            <person name="W."/>
            <person name="Zhang"/>
            <person name="R."/>
            <person name="Yu"/>
            <person name="J."/>
            <person name="Zhang"/>
            <person name="X."/>
            <person name="Yin"/>
            <person name="Q."/>
            <person name="Ji"/>
            <person name="C."/>
            <person name="Jin"/>
            <person name="Y."/>
            <person name="Yue"/>
            <person name="G."/>
            <person name="Liu"/>
            <person name="M."/>
            <person name="Xu"/>
            <person name="J."/>
            <person name="Liu"/>
            <person name="S."/>
            <person name="Jordana"/>
            <person name="J."/>
            <person name="Noce"/>
            <person name="A."/>
            <person name="Amills"/>
            <person name="M."/>
            <person name="Wu"/>
            <person name="D.D."/>
            <person name="Li"/>
            <person name="S."/>
            <person name="Zhou"/>
            <person name="X. and Zhong"/>
            <person name="J."/>
        </authorList>
    </citation>
    <scope>NUCLEOTIDE SEQUENCE [LARGE SCALE GENOMIC DNA]</scope>
</reference>
<dbReference type="Gene3D" id="6.10.140.140">
    <property type="match status" value="1"/>
</dbReference>
<dbReference type="CDD" id="cd07765">
    <property type="entry name" value="KRAB_A-box"/>
    <property type="match status" value="1"/>
</dbReference>
<reference evidence="2" key="2">
    <citation type="submission" date="2025-08" db="UniProtKB">
        <authorList>
            <consortium name="Ensembl"/>
        </authorList>
    </citation>
    <scope>IDENTIFICATION</scope>
</reference>
<dbReference type="GO" id="GO:0006355">
    <property type="term" value="P:regulation of DNA-templated transcription"/>
    <property type="evidence" value="ECO:0007669"/>
    <property type="project" value="InterPro"/>
</dbReference>
<dbReference type="Pfam" id="PF01352">
    <property type="entry name" value="KRAB"/>
    <property type="match status" value="1"/>
</dbReference>
<dbReference type="SMART" id="SM00349">
    <property type="entry name" value="KRAB"/>
    <property type="match status" value="1"/>
</dbReference>
<dbReference type="PANTHER" id="PTHR23232:SF156">
    <property type="entry name" value="KRAB DOMAIN-CONTAINING PROTEIN"/>
    <property type="match status" value="1"/>
</dbReference>
<dbReference type="InterPro" id="IPR036051">
    <property type="entry name" value="KRAB_dom_sf"/>
</dbReference>